<protein>
    <submittedName>
        <fullName evidence="4">Guanylyl cyclase</fullName>
    </submittedName>
</protein>
<dbReference type="PROSITE" id="PS50125">
    <property type="entry name" value="GUANYLATE_CYCLASE_2"/>
    <property type="match status" value="1"/>
</dbReference>
<sequence>MIVNDEPRKDGPDEDAVPGSPLHRASELLARGDESNVAVRAAHLARKLAPTESRLSTGDRTSDRVARILNDVRRDRPSAVREIGLASVAVWQSLIERRRPDPAGPVPATILFTDLVGFSSWALRAGDDQVLELLAEVNDATEQVIRAHGGQVVKTLGDGTMAVFLDAAEGIAAAHEAVGAISAIVVGDFRPALRAGLHTGAPRIVGDDFLGVDVNIAARVCDAAGGGEVYVSDATLEQVDLEDYAVKRKRFKAKGVPKELQVFRVLPRYGESV</sequence>
<evidence type="ECO:0000313" key="4">
    <source>
        <dbReference type="EMBL" id="ALG84864.1"/>
    </source>
</evidence>
<keyword evidence="5" id="KW-1185">Reference proteome</keyword>
<feature type="compositionally biased region" description="Basic and acidic residues" evidence="2">
    <location>
        <begin position="1"/>
        <end position="11"/>
    </location>
</feature>
<dbReference type="SMART" id="SM00044">
    <property type="entry name" value="CYCc"/>
    <property type="match status" value="1"/>
</dbReference>
<evidence type="ECO:0000259" key="3">
    <source>
        <dbReference type="PROSITE" id="PS50125"/>
    </source>
</evidence>
<dbReference type="OrthoDB" id="5494175at2"/>
<dbReference type="GO" id="GO:0004016">
    <property type="term" value="F:adenylate cyclase activity"/>
    <property type="evidence" value="ECO:0007669"/>
    <property type="project" value="UniProtKB-ARBA"/>
</dbReference>
<comment type="similarity">
    <text evidence="1">Belongs to the adenylyl cyclase class-3 family.</text>
</comment>
<reference evidence="4 5" key="2">
    <citation type="journal article" date="2017" name="Int. J. Syst. Evol. Microbiol.">
        <title>Gordonia phthalatica sp. nov., a di-n-butyl phthalate-degrading bacterium isolated from activated sludge.</title>
        <authorList>
            <person name="Jin D."/>
            <person name="Kong X."/>
            <person name="Jia M."/>
            <person name="Yu X."/>
            <person name="Wang X."/>
            <person name="Zhuang X."/>
            <person name="Deng Y."/>
            <person name="Bai Z."/>
        </authorList>
    </citation>
    <scope>NUCLEOTIDE SEQUENCE [LARGE SCALE GENOMIC DNA]</scope>
    <source>
        <strain evidence="4 5">QH-11</strain>
    </source>
</reference>
<dbReference type="SUPFAM" id="SSF55073">
    <property type="entry name" value="Nucleotide cyclase"/>
    <property type="match status" value="1"/>
</dbReference>
<dbReference type="InterPro" id="IPR001054">
    <property type="entry name" value="A/G_cyclase"/>
</dbReference>
<dbReference type="GO" id="GO:0006171">
    <property type="term" value="P:cAMP biosynthetic process"/>
    <property type="evidence" value="ECO:0007669"/>
    <property type="project" value="TreeGrafter"/>
</dbReference>
<dbReference type="EMBL" id="CP011853">
    <property type="protein sequence ID" value="ALG84864.1"/>
    <property type="molecule type" value="Genomic_DNA"/>
</dbReference>
<feature type="domain" description="Guanylate cyclase" evidence="3">
    <location>
        <begin position="109"/>
        <end position="221"/>
    </location>
</feature>
<reference evidence="5" key="1">
    <citation type="submission" date="2015-06" db="EMBL/GenBank/DDBJ databases">
        <title>Complete genome sequence and metabolic analysis of phthalate degradation pathway in Gordonia sp. QH-11.</title>
        <authorList>
            <person name="Jin D."/>
            <person name="Kong X."/>
            <person name="Bai Z."/>
        </authorList>
    </citation>
    <scope>NUCLEOTIDE SEQUENCE [LARGE SCALE GENOMIC DNA]</scope>
    <source>
        <strain evidence="5">QH-11</strain>
    </source>
</reference>
<dbReference type="STRING" id="1136941.ACH46_10585"/>
<evidence type="ECO:0000313" key="5">
    <source>
        <dbReference type="Proteomes" id="UP000063789"/>
    </source>
</evidence>
<dbReference type="Pfam" id="PF00211">
    <property type="entry name" value="Guanylate_cyc"/>
    <property type="match status" value="1"/>
</dbReference>
<name>A0A0N9N9F5_9ACTN</name>
<dbReference type="RefSeq" id="WP_062392862.1">
    <property type="nucleotide sequence ID" value="NZ_CP011853.1"/>
</dbReference>
<dbReference type="Proteomes" id="UP000063789">
    <property type="component" value="Chromosome"/>
</dbReference>
<organism evidence="4 5">
    <name type="scientific">Gordonia phthalatica</name>
    <dbReference type="NCBI Taxonomy" id="1136941"/>
    <lineage>
        <taxon>Bacteria</taxon>
        <taxon>Bacillati</taxon>
        <taxon>Actinomycetota</taxon>
        <taxon>Actinomycetes</taxon>
        <taxon>Mycobacteriales</taxon>
        <taxon>Gordoniaceae</taxon>
        <taxon>Gordonia</taxon>
    </lineage>
</organism>
<feature type="region of interest" description="Disordered" evidence="2">
    <location>
        <begin position="1"/>
        <end position="24"/>
    </location>
</feature>
<dbReference type="PANTHER" id="PTHR43081">
    <property type="entry name" value="ADENYLATE CYCLASE, TERMINAL-DIFFERENTIATION SPECIFIC-RELATED"/>
    <property type="match status" value="1"/>
</dbReference>
<evidence type="ECO:0000256" key="2">
    <source>
        <dbReference type="SAM" id="MobiDB-lite"/>
    </source>
</evidence>
<proteinExistence type="inferred from homology"/>
<dbReference type="CDD" id="cd07302">
    <property type="entry name" value="CHD"/>
    <property type="match status" value="1"/>
</dbReference>
<dbReference type="AlphaFoldDB" id="A0A0N9N9F5"/>
<accession>A0A0N9N9F5</accession>
<dbReference type="PANTHER" id="PTHR43081:SF19">
    <property type="entry name" value="PH-SENSITIVE ADENYLATE CYCLASE RV1264"/>
    <property type="match status" value="1"/>
</dbReference>
<gene>
    <name evidence="4" type="ORF">ACH46_10585</name>
</gene>
<dbReference type="InterPro" id="IPR050697">
    <property type="entry name" value="Adenylyl/Guanylyl_Cyclase_3/4"/>
</dbReference>
<dbReference type="InterPro" id="IPR029787">
    <property type="entry name" value="Nucleotide_cyclase"/>
</dbReference>
<dbReference type="KEGG" id="goq:ACH46_10585"/>
<evidence type="ECO:0000256" key="1">
    <source>
        <dbReference type="ARBA" id="ARBA00005381"/>
    </source>
</evidence>
<dbReference type="PATRIC" id="fig|1136941.3.peg.2152"/>
<dbReference type="GO" id="GO:0035556">
    <property type="term" value="P:intracellular signal transduction"/>
    <property type="evidence" value="ECO:0007669"/>
    <property type="project" value="InterPro"/>
</dbReference>
<dbReference type="Gene3D" id="3.30.70.1230">
    <property type="entry name" value="Nucleotide cyclase"/>
    <property type="match status" value="1"/>
</dbReference>